<evidence type="ECO:0000256" key="2">
    <source>
        <dbReference type="ARBA" id="ARBA00023239"/>
    </source>
</evidence>
<accession>A0A671V6U1</accession>
<reference evidence="4" key="1">
    <citation type="submission" date="2021-04" db="EMBL/GenBank/DDBJ databases">
        <authorList>
            <consortium name="Wellcome Sanger Institute Data Sharing"/>
        </authorList>
    </citation>
    <scope>NUCLEOTIDE SEQUENCE [LARGE SCALE GENOMIC DNA]</scope>
</reference>
<evidence type="ECO:0000256" key="3">
    <source>
        <dbReference type="RuleBase" id="RU003707"/>
    </source>
</evidence>
<protein>
    <submittedName>
        <fullName evidence="4">Enoyl CoA hydratase domain containing 2</fullName>
    </submittedName>
</protein>
<dbReference type="InterPro" id="IPR018376">
    <property type="entry name" value="Enoyl-CoA_hyd/isom_CS"/>
</dbReference>
<dbReference type="CDD" id="cd06558">
    <property type="entry name" value="crotonase-like"/>
    <property type="match status" value="1"/>
</dbReference>
<dbReference type="Pfam" id="PF00378">
    <property type="entry name" value="ECH_1"/>
    <property type="match status" value="1"/>
</dbReference>
<dbReference type="FunFam" id="1.10.12.10:FF:000001">
    <property type="entry name" value="Probable enoyl-CoA hydratase, mitochondrial"/>
    <property type="match status" value="1"/>
</dbReference>
<dbReference type="Gene3D" id="3.90.226.10">
    <property type="entry name" value="2-enoyl-CoA Hydratase, Chain A, domain 1"/>
    <property type="match status" value="1"/>
</dbReference>
<dbReference type="PANTHER" id="PTHR11941:SF44">
    <property type="entry name" value="ENOYL-COA HYDRATASE DOMAIN-CONTAINING PROTEIN 2, MITOCHONDRIAL"/>
    <property type="match status" value="1"/>
</dbReference>
<dbReference type="GO" id="GO:0006635">
    <property type="term" value="P:fatty acid beta-oxidation"/>
    <property type="evidence" value="ECO:0007669"/>
    <property type="project" value="TreeGrafter"/>
</dbReference>
<dbReference type="PROSITE" id="PS00166">
    <property type="entry name" value="ENOYL_COA_HYDRATASE"/>
    <property type="match status" value="1"/>
</dbReference>
<dbReference type="GO" id="GO:0004300">
    <property type="term" value="F:enoyl-CoA hydratase activity"/>
    <property type="evidence" value="ECO:0007669"/>
    <property type="project" value="UniProtKB-ARBA"/>
</dbReference>
<evidence type="ECO:0000313" key="5">
    <source>
        <dbReference type="Proteomes" id="UP000472265"/>
    </source>
</evidence>
<dbReference type="Proteomes" id="UP000472265">
    <property type="component" value="Chromosome 11"/>
</dbReference>
<keyword evidence="2" id="KW-0456">Lyase</keyword>
<reference evidence="4" key="2">
    <citation type="submission" date="2025-08" db="UniProtKB">
        <authorList>
            <consortium name="Ensembl"/>
        </authorList>
    </citation>
    <scope>IDENTIFICATION</scope>
</reference>
<dbReference type="InterPro" id="IPR029045">
    <property type="entry name" value="ClpP/crotonase-like_dom_sf"/>
</dbReference>
<dbReference type="InterPro" id="IPR014748">
    <property type="entry name" value="Enoyl-CoA_hydra_C"/>
</dbReference>
<keyword evidence="5" id="KW-1185">Reference proteome</keyword>
<sequence length="320" mass="34510">MAALIRRLAGQRCCSSRRWLGVILRETHDRTSSVIPRVGARPLAGGGRPLTACSRAHSRWQHTEAADPVEVDVKRLEGEDDGIVEVLMCRLKARNALGHVFVSQMRELVSTLSSDPAVRVVVFRSLVPGVFCAGADLKERAEMNNAESDLFVHGLRSLMTQIASLPMPTIAGMDGVALGGGLELALACDLRTAASSAQMGLIETTRGLLPGAGGITETPTCRRVGGQTALEMGLVNRAVEQNQTGDAAYREALSLAREILPQAPIAVRMAKEAMNRGVEVDIGSAMAIERMCYARVIPTRDRREGMAAFIEKRPPRYIGE</sequence>
<dbReference type="Gene3D" id="1.10.12.10">
    <property type="entry name" value="Lyase 2-enoyl-coa Hydratase, Chain A, domain 2"/>
    <property type="match status" value="1"/>
</dbReference>
<comment type="similarity">
    <text evidence="1 3">Belongs to the enoyl-CoA hydratase/isomerase family.</text>
</comment>
<dbReference type="InterPro" id="IPR001753">
    <property type="entry name" value="Enoyl-CoA_hydra/iso"/>
</dbReference>
<dbReference type="Ensembl" id="ENSSAUT00010023264.1">
    <property type="protein sequence ID" value="ENSSAUP00010022025.1"/>
    <property type="gene ID" value="ENSSAUG00010009676.1"/>
</dbReference>
<dbReference type="GeneTree" id="ENSGT00940000158798"/>
<gene>
    <name evidence="4" type="primary">ECHDC2</name>
    <name evidence="4" type="synonym">echdc2</name>
</gene>
<dbReference type="AlphaFoldDB" id="A0A671V6U1"/>
<evidence type="ECO:0000313" key="4">
    <source>
        <dbReference type="Ensembl" id="ENSSAUP00010022025.1"/>
    </source>
</evidence>
<dbReference type="SUPFAM" id="SSF52096">
    <property type="entry name" value="ClpP/crotonase"/>
    <property type="match status" value="1"/>
</dbReference>
<reference evidence="4" key="3">
    <citation type="submission" date="2025-09" db="UniProtKB">
        <authorList>
            <consortium name="Ensembl"/>
        </authorList>
    </citation>
    <scope>IDENTIFICATION</scope>
</reference>
<proteinExistence type="inferred from homology"/>
<name>A0A671V6U1_SPAAU</name>
<evidence type="ECO:0000256" key="1">
    <source>
        <dbReference type="ARBA" id="ARBA00005254"/>
    </source>
</evidence>
<organism evidence="4 5">
    <name type="scientific">Sparus aurata</name>
    <name type="common">Gilthead sea bream</name>
    <dbReference type="NCBI Taxonomy" id="8175"/>
    <lineage>
        <taxon>Eukaryota</taxon>
        <taxon>Metazoa</taxon>
        <taxon>Chordata</taxon>
        <taxon>Craniata</taxon>
        <taxon>Vertebrata</taxon>
        <taxon>Euteleostomi</taxon>
        <taxon>Actinopterygii</taxon>
        <taxon>Neopterygii</taxon>
        <taxon>Teleostei</taxon>
        <taxon>Neoteleostei</taxon>
        <taxon>Acanthomorphata</taxon>
        <taxon>Eupercaria</taxon>
        <taxon>Spariformes</taxon>
        <taxon>Sparidae</taxon>
        <taxon>Sparus</taxon>
    </lineage>
</organism>
<dbReference type="PANTHER" id="PTHR11941">
    <property type="entry name" value="ENOYL-COA HYDRATASE-RELATED"/>
    <property type="match status" value="1"/>
</dbReference>
<dbReference type="GO" id="GO:0005739">
    <property type="term" value="C:mitochondrion"/>
    <property type="evidence" value="ECO:0007669"/>
    <property type="project" value="TreeGrafter"/>
</dbReference>